<keyword evidence="6" id="KW-1133">Transmembrane helix</keyword>
<protein>
    <recommendedName>
        <fullName evidence="7">C-type lectin domain-containing protein</fullName>
    </recommendedName>
</protein>
<feature type="compositionally biased region" description="Basic and acidic residues" evidence="5">
    <location>
        <begin position="32"/>
        <end position="48"/>
    </location>
</feature>
<feature type="domain" description="C-type lectin" evidence="7">
    <location>
        <begin position="139"/>
        <end position="228"/>
    </location>
</feature>
<dbReference type="Pfam" id="PF00059">
    <property type="entry name" value="Lectin_C"/>
    <property type="match status" value="1"/>
</dbReference>
<dbReference type="PROSITE" id="PS50041">
    <property type="entry name" value="C_TYPE_LECTIN_2"/>
    <property type="match status" value="1"/>
</dbReference>
<keyword evidence="6" id="KW-0472">Membrane</keyword>
<dbReference type="InterPro" id="IPR033989">
    <property type="entry name" value="CD209-like_CTLD"/>
</dbReference>
<evidence type="ECO:0000259" key="7">
    <source>
        <dbReference type="PROSITE" id="PS50041"/>
    </source>
</evidence>
<dbReference type="PANTHER" id="PTHR46490">
    <property type="entry name" value="C-TYPE LECTIN DOMAIN FAMILY 12 MEMBER A-RELATED"/>
    <property type="match status" value="1"/>
</dbReference>
<evidence type="ECO:0000256" key="4">
    <source>
        <dbReference type="SAM" id="Coils"/>
    </source>
</evidence>
<keyword evidence="4" id="KW-0175">Coiled coil</keyword>
<name>A0AA88P0C6_9TELE</name>
<dbReference type="Proteomes" id="UP001187343">
    <property type="component" value="Unassembled WGS sequence"/>
</dbReference>
<dbReference type="CDD" id="cd03590">
    <property type="entry name" value="CLECT_DC-SIGN_like"/>
    <property type="match status" value="1"/>
</dbReference>
<keyword evidence="9" id="KW-1185">Reference proteome</keyword>
<evidence type="ECO:0000256" key="2">
    <source>
        <dbReference type="ARBA" id="ARBA00023157"/>
    </source>
</evidence>
<dbReference type="InterPro" id="IPR052309">
    <property type="entry name" value="C-type_Lectin_Domain_Fam1"/>
</dbReference>
<keyword evidence="1" id="KW-0430">Lectin</keyword>
<keyword evidence="2" id="KW-1015">Disulfide bond</keyword>
<dbReference type="PANTHER" id="PTHR46490:SF6">
    <property type="entry name" value="ASIALOGLYCOPROTEIN RECEPTOR 1-LIKE-RELATED"/>
    <property type="match status" value="1"/>
</dbReference>
<evidence type="ECO:0000256" key="5">
    <source>
        <dbReference type="SAM" id="MobiDB-lite"/>
    </source>
</evidence>
<dbReference type="EMBL" id="JAUYZG010000023">
    <property type="protein sequence ID" value="KAK2871165.1"/>
    <property type="molecule type" value="Genomic_DNA"/>
</dbReference>
<sequence length="303" mass="34699">MSYYGNINIYGKHGMDEEKEVEMNIYANEDPVNSHDVRTETENSDTRRHQTPKHTGSGSRAAVVCLVLLCVLLLTAVIVMFVHINLKTKNYIEETNQLLTEKKELLSKNDNLMKQSQQLNQERNYLWDRLLETGRWKFHQSGLYYFSSEKNSWTESRRYCTERGANLIIINSKEEQDFVKKWSDKNKFWIGLTDSDVEGTWKWVNGSTLTSGFWGSGEPNGHRGENCALSDSSGAPLADSSQPTTRSLLPAKYKTSSAVMKRNYASGSQKRKKRKEEEDKKKQDSDELKSSADARKQSSISEQ</sequence>
<evidence type="ECO:0000313" key="8">
    <source>
        <dbReference type="EMBL" id="KAK2871165.1"/>
    </source>
</evidence>
<dbReference type="InterPro" id="IPR016186">
    <property type="entry name" value="C-type_lectin-like/link_sf"/>
</dbReference>
<dbReference type="AlphaFoldDB" id="A0AA88P0C6"/>
<dbReference type="SUPFAM" id="SSF56436">
    <property type="entry name" value="C-type lectin-like"/>
    <property type="match status" value="1"/>
</dbReference>
<keyword evidence="6" id="KW-0812">Transmembrane</keyword>
<feature type="transmembrane region" description="Helical" evidence="6">
    <location>
        <begin position="61"/>
        <end position="82"/>
    </location>
</feature>
<dbReference type="GO" id="GO:0030246">
    <property type="term" value="F:carbohydrate binding"/>
    <property type="evidence" value="ECO:0007669"/>
    <property type="project" value="UniProtKB-KW"/>
</dbReference>
<dbReference type="Gene3D" id="3.10.100.10">
    <property type="entry name" value="Mannose-Binding Protein A, subunit A"/>
    <property type="match status" value="1"/>
</dbReference>
<comment type="caution">
    <text evidence="8">The sequence shown here is derived from an EMBL/GenBank/DDBJ whole genome shotgun (WGS) entry which is preliminary data.</text>
</comment>
<feature type="compositionally biased region" description="Polar residues" evidence="5">
    <location>
        <begin position="229"/>
        <end position="247"/>
    </location>
</feature>
<evidence type="ECO:0000256" key="3">
    <source>
        <dbReference type="ARBA" id="ARBA00023180"/>
    </source>
</evidence>
<keyword evidence="3" id="KW-0325">Glycoprotein</keyword>
<reference evidence="8" key="1">
    <citation type="submission" date="2023-08" db="EMBL/GenBank/DDBJ databases">
        <title>Chromosome-level Genome Assembly of mud carp (Cirrhinus molitorella).</title>
        <authorList>
            <person name="Liu H."/>
        </authorList>
    </citation>
    <scope>NUCLEOTIDE SEQUENCE</scope>
    <source>
        <strain evidence="8">Prfri</strain>
        <tissue evidence="8">Muscle</tissue>
    </source>
</reference>
<feature type="compositionally biased region" description="Basic and acidic residues" evidence="5">
    <location>
        <begin position="275"/>
        <end position="296"/>
    </location>
</feature>
<evidence type="ECO:0000256" key="6">
    <source>
        <dbReference type="SAM" id="Phobius"/>
    </source>
</evidence>
<dbReference type="InterPro" id="IPR001304">
    <property type="entry name" value="C-type_lectin-like"/>
</dbReference>
<organism evidence="8 9">
    <name type="scientific">Cirrhinus molitorella</name>
    <name type="common">mud carp</name>
    <dbReference type="NCBI Taxonomy" id="172907"/>
    <lineage>
        <taxon>Eukaryota</taxon>
        <taxon>Metazoa</taxon>
        <taxon>Chordata</taxon>
        <taxon>Craniata</taxon>
        <taxon>Vertebrata</taxon>
        <taxon>Euteleostomi</taxon>
        <taxon>Actinopterygii</taxon>
        <taxon>Neopterygii</taxon>
        <taxon>Teleostei</taxon>
        <taxon>Ostariophysi</taxon>
        <taxon>Cypriniformes</taxon>
        <taxon>Cyprinidae</taxon>
        <taxon>Labeoninae</taxon>
        <taxon>Labeonini</taxon>
        <taxon>Cirrhinus</taxon>
    </lineage>
</organism>
<feature type="region of interest" description="Disordered" evidence="5">
    <location>
        <begin position="215"/>
        <end position="303"/>
    </location>
</feature>
<evidence type="ECO:0000256" key="1">
    <source>
        <dbReference type="ARBA" id="ARBA00022734"/>
    </source>
</evidence>
<feature type="coiled-coil region" evidence="4">
    <location>
        <begin position="95"/>
        <end position="122"/>
    </location>
</feature>
<proteinExistence type="predicted"/>
<evidence type="ECO:0000313" key="9">
    <source>
        <dbReference type="Proteomes" id="UP001187343"/>
    </source>
</evidence>
<accession>A0AA88P0C6</accession>
<dbReference type="SMART" id="SM00034">
    <property type="entry name" value="CLECT"/>
    <property type="match status" value="1"/>
</dbReference>
<dbReference type="InterPro" id="IPR016187">
    <property type="entry name" value="CTDL_fold"/>
</dbReference>
<gene>
    <name evidence="8" type="ORF">Q8A67_023692</name>
</gene>
<feature type="region of interest" description="Disordered" evidence="5">
    <location>
        <begin position="27"/>
        <end position="57"/>
    </location>
</feature>